<dbReference type="InterPro" id="IPR003594">
    <property type="entry name" value="HATPase_dom"/>
</dbReference>
<dbReference type="SUPFAM" id="SSF55874">
    <property type="entry name" value="ATPase domain of HSP90 chaperone/DNA topoisomerase II/histidine kinase"/>
    <property type="match status" value="1"/>
</dbReference>
<evidence type="ECO:0000256" key="5">
    <source>
        <dbReference type="ARBA" id="ARBA00022840"/>
    </source>
</evidence>
<dbReference type="InterPro" id="IPR000014">
    <property type="entry name" value="PAS"/>
</dbReference>
<keyword evidence="1" id="KW-0597">Phosphoprotein</keyword>
<dbReference type="InterPro" id="IPR005467">
    <property type="entry name" value="His_kinase_dom"/>
</dbReference>
<dbReference type="EMBL" id="JAHDYR010000064">
    <property type="protein sequence ID" value="KAG9390428.1"/>
    <property type="molecule type" value="Genomic_DNA"/>
</dbReference>
<evidence type="ECO:0000256" key="2">
    <source>
        <dbReference type="ARBA" id="ARBA00022679"/>
    </source>
</evidence>
<dbReference type="PANTHER" id="PTHR43065">
    <property type="entry name" value="SENSOR HISTIDINE KINASE"/>
    <property type="match status" value="1"/>
</dbReference>
<dbReference type="InterPro" id="IPR004358">
    <property type="entry name" value="Sig_transdc_His_kin-like_C"/>
</dbReference>
<keyword evidence="5" id="KW-0067">ATP-binding</keyword>
<evidence type="ECO:0000313" key="11">
    <source>
        <dbReference type="Proteomes" id="UP000717585"/>
    </source>
</evidence>
<dbReference type="Gene3D" id="3.30.450.20">
    <property type="entry name" value="PAS domain"/>
    <property type="match status" value="3"/>
</dbReference>
<dbReference type="SMART" id="SM00086">
    <property type="entry name" value="PAC"/>
    <property type="match status" value="3"/>
</dbReference>
<dbReference type="Proteomes" id="UP000717585">
    <property type="component" value="Unassembled WGS sequence"/>
</dbReference>
<dbReference type="InterPro" id="IPR036097">
    <property type="entry name" value="HisK_dim/P_sf"/>
</dbReference>
<dbReference type="AlphaFoldDB" id="A0A8J6DZ99"/>
<dbReference type="PANTHER" id="PTHR43065:SF46">
    <property type="entry name" value="C4-DICARBOXYLATE TRANSPORT SENSOR PROTEIN DCTB"/>
    <property type="match status" value="1"/>
</dbReference>
<dbReference type="InterPro" id="IPR001610">
    <property type="entry name" value="PAC"/>
</dbReference>
<evidence type="ECO:0000313" key="10">
    <source>
        <dbReference type="EMBL" id="KAG9390428.1"/>
    </source>
</evidence>
<reference evidence="10" key="1">
    <citation type="submission" date="2021-05" db="EMBL/GenBank/DDBJ databases">
        <title>A free-living protist that lacks canonical eukaryotic 1 DNA replication and segregation systems.</title>
        <authorList>
            <person name="Salas-Leiva D.E."/>
            <person name="Tromer E.C."/>
            <person name="Curtis B.A."/>
            <person name="Jerlstrom-Hultqvist J."/>
            <person name="Kolisko M."/>
            <person name="Yi Z."/>
            <person name="Salas-Leiva J.S."/>
            <person name="Gallot-Lavallee L."/>
            <person name="Kops G.J.P.L."/>
            <person name="Archibald J.M."/>
            <person name="Simpson A.G.B."/>
            <person name="Roger A.J."/>
        </authorList>
    </citation>
    <scope>NUCLEOTIDE SEQUENCE</scope>
    <source>
        <strain evidence="10">BICM</strain>
    </source>
</reference>
<name>A0A8J6DZ99_9EUKA</name>
<feature type="domain" description="PAS" evidence="8">
    <location>
        <begin position="560"/>
        <end position="625"/>
    </location>
</feature>
<dbReference type="GO" id="GO:0005524">
    <property type="term" value="F:ATP binding"/>
    <property type="evidence" value="ECO:0007669"/>
    <property type="project" value="UniProtKB-KW"/>
</dbReference>
<dbReference type="Gene3D" id="1.10.287.130">
    <property type="match status" value="1"/>
</dbReference>
<evidence type="ECO:0000259" key="7">
    <source>
        <dbReference type="PROSITE" id="PS50109"/>
    </source>
</evidence>
<evidence type="ECO:0000256" key="3">
    <source>
        <dbReference type="ARBA" id="ARBA00022741"/>
    </source>
</evidence>
<dbReference type="PROSITE" id="PS50112">
    <property type="entry name" value="PAS"/>
    <property type="match status" value="1"/>
</dbReference>
<keyword evidence="11" id="KW-1185">Reference proteome</keyword>
<dbReference type="Pfam" id="PF02518">
    <property type="entry name" value="HATPase_c"/>
    <property type="match status" value="1"/>
</dbReference>
<dbReference type="InterPro" id="IPR003661">
    <property type="entry name" value="HisK_dim/P_dom"/>
</dbReference>
<dbReference type="InterPro" id="IPR036890">
    <property type="entry name" value="HATPase_C_sf"/>
</dbReference>
<organism evidence="10 11">
    <name type="scientific">Carpediemonas membranifera</name>
    <dbReference type="NCBI Taxonomy" id="201153"/>
    <lineage>
        <taxon>Eukaryota</taxon>
        <taxon>Metamonada</taxon>
        <taxon>Carpediemonas-like organisms</taxon>
        <taxon>Carpediemonas</taxon>
    </lineage>
</organism>
<dbReference type="PROSITE" id="PS50109">
    <property type="entry name" value="HIS_KIN"/>
    <property type="match status" value="1"/>
</dbReference>
<dbReference type="SUPFAM" id="SSF55785">
    <property type="entry name" value="PYP-like sensor domain (PAS domain)"/>
    <property type="match status" value="3"/>
</dbReference>
<feature type="domain" description="PAC" evidence="9">
    <location>
        <begin position="639"/>
        <end position="690"/>
    </location>
</feature>
<dbReference type="SUPFAM" id="SSF47384">
    <property type="entry name" value="Homodimeric domain of signal transducing histidine kinase"/>
    <property type="match status" value="1"/>
</dbReference>
<keyword evidence="6" id="KW-0902">Two-component regulatory system</keyword>
<dbReference type="SMART" id="SM00387">
    <property type="entry name" value="HATPase_c"/>
    <property type="match status" value="1"/>
</dbReference>
<evidence type="ECO:0000256" key="6">
    <source>
        <dbReference type="ARBA" id="ARBA00023012"/>
    </source>
</evidence>
<sequence length="937" mass="103899">MDEREQLIAQLRKQRSEIDTIRSEFHAVELENEAMKAAMIHSSALFLQISPQGTILLTNTSFKAVYTDLAAQDLVSGTLLNMTSTHHHTFVDFPVRGRQRYTIAWVAEAAHCLGELHLVGLIGVVLYRATIREDQLTNVNLFQMMNSFALESSTGFWIAEIAPHYKIGIRIMFVSRLIPKWFEVSAAAMCDDSGVGWMRPIVPDMLDQVLSALRDFISGETDEYHEVYKIVCPQSGTERWIRARAIKLKNGGETQPCFGTVEDITASVEADTRNRKLAKILNFITEAMPDILWVADVSIFRQTGLLKTLVVTNVWETISGIPISEEDITVDDFRPALDPNEADWFITRLGLFLEGVGPMIDFDHSFVNVRTGQVHRMRLNGKHVLDGEGRLKVAVLVGTDNTKAYMVEKKARETKLLFDRMSECISDVFCIVIPLDYTLPRGVEPASFPPFKFVSDGVLNLLGIPAEAFLTDSKAWLETIVPEGRPRVVDALVDYNNACLTEPENASLNVTFAVSVGGVTKHIQCKNKPILNMRGKVTRLVGSFTDITGLVRKQADLSQAIQQFDLISENIQTIFYLMDAKEGSDDFGVIYINRAYETLTGRTREAILRRGSDEWWEQVHPDDKSGAQTTFVTFGHETRYRRYRIIRDDGQLRHVIIRRVQVDEVGCRLRVVGFIVDITDLVESQQRKNEAQAQMNRAQQLESLGVLAGGMAHEFGNLLAVIMGNADLALDLAGPDPCLMETLEAVVEACTKASVFTGQLLAYSGKGQMVMMDVNLTSLIRGMIDFIQASLPRNVTLTLKLSQESTLPLIRGDPSQLRQAVSVIVSNGVEAIGTKPGHLIISTGHCQCEGNPCVCLSVTDTGVGMDEETRSRLFDPFYTTKEAGKGLSLAAVHGIISNHGGKLEVASAPGEGCTITARFKPESNECQCSPSQQETQD</sequence>
<dbReference type="InterPro" id="IPR013655">
    <property type="entry name" value="PAS_fold_3"/>
</dbReference>
<feature type="domain" description="Histidine kinase" evidence="7">
    <location>
        <begin position="710"/>
        <end position="923"/>
    </location>
</feature>
<dbReference type="InterPro" id="IPR000700">
    <property type="entry name" value="PAS-assoc_C"/>
</dbReference>
<accession>A0A8J6DZ99</accession>
<evidence type="ECO:0000256" key="4">
    <source>
        <dbReference type="ARBA" id="ARBA00022777"/>
    </source>
</evidence>
<evidence type="ECO:0000256" key="1">
    <source>
        <dbReference type="ARBA" id="ARBA00022553"/>
    </source>
</evidence>
<evidence type="ECO:0000259" key="9">
    <source>
        <dbReference type="PROSITE" id="PS50113"/>
    </source>
</evidence>
<keyword evidence="2" id="KW-0808">Transferase</keyword>
<dbReference type="PROSITE" id="PS50113">
    <property type="entry name" value="PAC"/>
    <property type="match status" value="1"/>
</dbReference>
<dbReference type="InterPro" id="IPR035965">
    <property type="entry name" value="PAS-like_dom_sf"/>
</dbReference>
<dbReference type="PRINTS" id="PR00344">
    <property type="entry name" value="BCTRLSENSOR"/>
</dbReference>
<protein>
    <submittedName>
        <fullName evidence="10">Histidine kinase-, DNA gyrase B-, and HSP90-like ATPase</fullName>
    </submittedName>
</protein>
<dbReference type="GO" id="GO:0000155">
    <property type="term" value="F:phosphorelay sensor kinase activity"/>
    <property type="evidence" value="ECO:0007669"/>
    <property type="project" value="InterPro"/>
</dbReference>
<evidence type="ECO:0000259" key="8">
    <source>
        <dbReference type="PROSITE" id="PS50112"/>
    </source>
</evidence>
<dbReference type="Gene3D" id="3.30.565.10">
    <property type="entry name" value="Histidine kinase-like ATPase, C-terminal domain"/>
    <property type="match status" value="1"/>
</dbReference>
<keyword evidence="4 10" id="KW-0418">Kinase</keyword>
<gene>
    <name evidence="10" type="ORF">J8273_7778</name>
</gene>
<dbReference type="OrthoDB" id="60033at2759"/>
<proteinExistence type="predicted"/>
<dbReference type="Pfam" id="PF08447">
    <property type="entry name" value="PAS_3"/>
    <property type="match status" value="2"/>
</dbReference>
<dbReference type="NCBIfam" id="TIGR00229">
    <property type="entry name" value="sensory_box"/>
    <property type="match status" value="1"/>
</dbReference>
<comment type="caution">
    <text evidence="10">The sequence shown here is derived from an EMBL/GenBank/DDBJ whole genome shotgun (WGS) entry which is preliminary data.</text>
</comment>
<dbReference type="CDD" id="cd00082">
    <property type="entry name" value="HisKA"/>
    <property type="match status" value="1"/>
</dbReference>
<keyword evidence="3" id="KW-0547">Nucleotide-binding</keyword>